<keyword evidence="7 12" id="KW-0489">Methyltransferase</keyword>
<evidence type="ECO:0000256" key="11">
    <source>
        <dbReference type="ARBA" id="ARBA00047957"/>
    </source>
</evidence>
<dbReference type="PANTHER" id="PTHR21210">
    <property type="entry name" value="TRNA (URACIL-O(2)-)-METHYLTRANSFERASE-RELATED"/>
    <property type="match status" value="1"/>
</dbReference>
<dbReference type="GO" id="GO:0030488">
    <property type="term" value="P:tRNA methylation"/>
    <property type="evidence" value="ECO:0007669"/>
    <property type="project" value="UniProtKB-UniRule"/>
</dbReference>
<dbReference type="InterPro" id="IPR029063">
    <property type="entry name" value="SAM-dependent_MTases_sf"/>
</dbReference>
<evidence type="ECO:0000256" key="9">
    <source>
        <dbReference type="ARBA" id="ARBA00022691"/>
    </source>
</evidence>
<dbReference type="PANTHER" id="PTHR21210:SF0">
    <property type="entry name" value="TRNA (URACIL-O(2)-)-METHYLTRANSFERASE-RELATED"/>
    <property type="match status" value="1"/>
</dbReference>
<comment type="function">
    <text evidence="1">Probable adenosyl-L-methionine (AdoMet)-dependent tRNA (uracil-O(2)-)-methyltransferase.</text>
</comment>
<evidence type="ECO:0000256" key="3">
    <source>
        <dbReference type="ARBA" id="ARBA00009056"/>
    </source>
</evidence>
<dbReference type="VEuPathDB" id="FungiDB:SeMB42_g00612"/>
<dbReference type="EC" id="2.1.1.211" evidence="4 12"/>
<evidence type="ECO:0000256" key="1">
    <source>
        <dbReference type="ARBA" id="ARBA00002778"/>
    </source>
</evidence>
<comment type="function">
    <text evidence="12">Adenosyl-L-methionine (AdoMet)-dependent tRNA (uracil-O(2)-)-methyltransferase.</text>
</comment>
<accession>A0A507DS44</accession>
<reference evidence="16 17" key="1">
    <citation type="journal article" date="2019" name="Sci. Rep.">
        <title>Comparative genomics of chytrid fungi reveal insights into the obligate biotrophic and pathogenic lifestyle of Synchytrium endobioticum.</title>
        <authorList>
            <person name="van de Vossenberg B.T.L.H."/>
            <person name="Warris S."/>
            <person name="Nguyen H.D.T."/>
            <person name="van Gent-Pelzer M.P.E."/>
            <person name="Joly D.L."/>
            <person name="van de Geest H.C."/>
            <person name="Bonants P.J.M."/>
            <person name="Smith D.S."/>
            <person name="Levesque C.A."/>
            <person name="van der Lee T.A.J."/>
        </authorList>
    </citation>
    <scope>NUCLEOTIDE SEQUENCE [LARGE SCALE GENOMIC DNA]</scope>
    <source>
        <strain evidence="13 17">LEV6574</strain>
        <strain evidence="14 16">MB42</strain>
    </source>
</reference>
<dbReference type="GO" id="GO:0141101">
    <property type="term" value="F:tRNA(Ser) (uridine(44)-2'-O-)-methyltransferase activity"/>
    <property type="evidence" value="ECO:0007669"/>
    <property type="project" value="UniProtKB-EC"/>
</dbReference>
<dbReference type="EMBL" id="QEAM01000173">
    <property type="protein sequence ID" value="TPX44659.1"/>
    <property type="molecule type" value="Genomic_DNA"/>
</dbReference>
<keyword evidence="16" id="KW-1185">Reference proteome</keyword>
<keyword evidence="9 12" id="KW-0949">S-adenosyl-L-methionine</keyword>
<dbReference type="InterPro" id="IPR011671">
    <property type="entry name" value="tRNA_uracil_MeTrfase"/>
</dbReference>
<dbReference type="Gene3D" id="3.40.50.150">
    <property type="entry name" value="Vaccinia Virus protein VP39"/>
    <property type="match status" value="1"/>
</dbReference>
<evidence type="ECO:0000256" key="12">
    <source>
        <dbReference type="RuleBase" id="RU368004"/>
    </source>
</evidence>
<proteinExistence type="inferred from homology"/>
<keyword evidence="8 12" id="KW-0808">Transferase</keyword>
<dbReference type="Proteomes" id="UP000317494">
    <property type="component" value="Unassembled WGS sequence"/>
</dbReference>
<protein>
    <recommendedName>
        <fullName evidence="5 12">tRNA (uracil-O(2)-)-methyltransferase</fullName>
        <ecNumber evidence="4 12">2.1.1.211</ecNumber>
    </recommendedName>
</protein>
<evidence type="ECO:0000313" key="16">
    <source>
        <dbReference type="Proteomes" id="UP000317494"/>
    </source>
</evidence>
<organism evidence="14 16">
    <name type="scientific">Synchytrium endobioticum</name>
    <dbReference type="NCBI Taxonomy" id="286115"/>
    <lineage>
        <taxon>Eukaryota</taxon>
        <taxon>Fungi</taxon>
        <taxon>Fungi incertae sedis</taxon>
        <taxon>Chytridiomycota</taxon>
        <taxon>Chytridiomycota incertae sedis</taxon>
        <taxon>Chytridiomycetes</taxon>
        <taxon>Synchytriales</taxon>
        <taxon>Synchytriaceae</taxon>
        <taxon>Synchytrium</taxon>
    </lineage>
</organism>
<evidence type="ECO:0000256" key="5">
    <source>
        <dbReference type="ARBA" id="ARBA00017788"/>
    </source>
</evidence>
<evidence type="ECO:0000256" key="8">
    <source>
        <dbReference type="ARBA" id="ARBA00022679"/>
    </source>
</evidence>
<dbReference type="AlphaFoldDB" id="A0A507DS44"/>
<comment type="subcellular location">
    <subcellularLocation>
        <location evidence="2 12">Cytoplasm</location>
    </subcellularLocation>
</comment>
<evidence type="ECO:0000313" key="15">
    <source>
        <dbReference type="EMBL" id="TPX53790.1"/>
    </source>
</evidence>
<comment type="caution">
    <text evidence="14">The sequence shown here is derived from an EMBL/GenBank/DDBJ whole genome shotgun (WGS) entry which is preliminary data.</text>
</comment>
<evidence type="ECO:0000313" key="17">
    <source>
        <dbReference type="Proteomes" id="UP000320475"/>
    </source>
</evidence>
<evidence type="ECO:0000313" key="14">
    <source>
        <dbReference type="EMBL" id="TPX53788.1"/>
    </source>
</evidence>
<name>A0A507DS44_9FUNG</name>
<evidence type="ECO:0000256" key="4">
    <source>
        <dbReference type="ARBA" id="ARBA00012795"/>
    </source>
</evidence>
<comment type="similarity">
    <text evidence="3 12">Belongs to the TRM44 family.</text>
</comment>
<comment type="catalytic activity">
    <reaction evidence="11 12">
        <text>uridine(44) in tRNA(Ser) + S-adenosyl-L-methionine = 2'-O-methyluridine(44) in tRNA(Ser) + S-adenosyl-L-homocysteine + H(+)</text>
        <dbReference type="Rhea" id="RHEA:43100"/>
        <dbReference type="Rhea" id="RHEA-COMP:10339"/>
        <dbReference type="Rhea" id="RHEA-COMP:10340"/>
        <dbReference type="ChEBI" id="CHEBI:15378"/>
        <dbReference type="ChEBI" id="CHEBI:57856"/>
        <dbReference type="ChEBI" id="CHEBI:59789"/>
        <dbReference type="ChEBI" id="CHEBI:65315"/>
        <dbReference type="ChEBI" id="CHEBI:74478"/>
        <dbReference type="EC" id="2.1.1.211"/>
    </reaction>
</comment>
<keyword evidence="10 12" id="KW-0819">tRNA processing</keyword>
<dbReference type="OrthoDB" id="10047021at2759"/>
<dbReference type="GO" id="GO:0005737">
    <property type="term" value="C:cytoplasm"/>
    <property type="evidence" value="ECO:0007669"/>
    <property type="project" value="UniProtKB-SubCell"/>
</dbReference>
<sequence>MHHFTPTYPNCERLGRDGLRWITIIQCDAHVPEEVFWIIANLYVTNPEVLVPPILRADIIHDSENDALICPIGRPFFRKVARRLISKQRRDIIVHQNVYYGTRERGCHVVFEVPDATMESLPFFIPKVRKFAYVYTQGDRDNGPPRISLELCPFETDTDEIYKSPAMLYVYSKTLRTLHKHTNSQLNGYKKRVHHDRIIPKVTYQDRYFQLKQKYMIWVDQWVEKTDARKHVFEEVAIAAFLILLFEDDIKALGRKPTFVDLGCGNGFLTYILNQEGFEGVGIDMTCRKSWSLFGNKANLKQECLTPDTMKFQDADWIIGDHPDELTLWVPICAARSGYKTKFVIIPCCFHRLDGGPFSIEMPLPISQRRPSSKNCNTGDCEISPFEDHTSRLSHLTHHLGSGRYSSYITHCEKLIQLCGYIPECEFLRIPSTKNIALVGRTRRYQEEVKASGIQCSSQEWERLVLDDIHELTSGVLFMPRTSDHEKESLRRERMARRKDSRSIDVNGADSSSWEVCELFQGLVNYE</sequence>
<evidence type="ECO:0000256" key="6">
    <source>
        <dbReference type="ARBA" id="ARBA00022490"/>
    </source>
</evidence>
<dbReference type="EMBL" id="QEAN01000012">
    <property type="protein sequence ID" value="TPX53790.1"/>
    <property type="molecule type" value="Genomic_DNA"/>
</dbReference>
<evidence type="ECO:0000256" key="10">
    <source>
        <dbReference type="ARBA" id="ARBA00022694"/>
    </source>
</evidence>
<dbReference type="Pfam" id="PF07757">
    <property type="entry name" value="AdoMet_MTase"/>
    <property type="match status" value="1"/>
</dbReference>
<dbReference type="SUPFAM" id="SSF53335">
    <property type="entry name" value="S-adenosyl-L-methionine-dependent methyltransferases"/>
    <property type="match status" value="1"/>
</dbReference>
<evidence type="ECO:0000256" key="2">
    <source>
        <dbReference type="ARBA" id="ARBA00004496"/>
    </source>
</evidence>
<keyword evidence="6 12" id="KW-0963">Cytoplasm</keyword>
<evidence type="ECO:0000313" key="13">
    <source>
        <dbReference type="EMBL" id="TPX44659.1"/>
    </source>
</evidence>
<gene>
    <name evidence="13" type="ORF">SeLEV6574_g04371</name>
    <name evidence="15" type="ORF">SeMB42_g00612</name>
    <name evidence="14" type="ORF">SeMB42_g00614</name>
</gene>
<evidence type="ECO:0000256" key="7">
    <source>
        <dbReference type="ARBA" id="ARBA00022603"/>
    </source>
</evidence>
<dbReference type="Proteomes" id="UP000320475">
    <property type="component" value="Unassembled WGS sequence"/>
</dbReference>
<dbReference type="EMBL" id="QEAN01000012">
    <property type="protein sequence ID" value="TPX53788.1"/>
    <property type="molecule type" value="Genomic_DNA"/>
</dbReference>
<dbReference type="STRING" id="286115.A0A507DS44"/>
<dbReference type="VEuPathDB" id="FungiDB:SeMB42_g00614"/>